<dbReference type="KEGG" id="tol:TOL_1756"/>
<evidence type="ECO:0000256" key="5">
    <source>
        <dbReference type="ARBA" id="ARBA00022519"/>
    </source>
</evidence>
<feature type="domain" description="GspL cytoplasmic actin-ATPase-like" evidence="12">
    <location>
        <begin position="18"/>
        <end position="164"/>
    </location>
</feature>
<feature type="transmembrane region" description="Helical" evidence="11">
    <location>
        <begin position="239"/>
        <end position="260"/>
    </location>
</feature>
<dbReference type="GO" id="GO:0009276">
    <property type="term" value="C:Gram-negative-bacterium-type cell wall"/>
    <property type="evidence" value="ECO:0007669"/>
    <property type="project" value="InterPro"/>
</dbReference>
<name>M5DQH5_9GAMM</name>
<organism evidence="14 15">
    <name type="scientific">Thalassolituus oleivorans MIL-1</name>
    <dbReference type="NCBI Taxonomy" id="1298593"/>
    <lineage>
        <taxon>Bacteria</taxon>
        <taxon>Pseudomonadati</taxon>
        <taxon>Pseudomonadota</taxon>
        <taxon>Gammaproteobacteria</taxon>
        <taxon>Oceanospirillales</taxon>
        <taxon>Oceanospirillaceae</taxon>
        <taxon>Thalassolituus</taxon>
    </lineage>
</organism>
<dbReference type="GO" id="GO:0015628">
    <property type="term" value="P:protein secretion by the type II secretion system"/>
    <property type="evidence" value="ECO:0007669"/>
    <property type="project" value="InterPro"/>
</dbReference>
<dbReference type="Proteomes" id="UP000011866">
    <property type="component" value="Chromosome"/>
</dbReference>
<evidence type="ECO:0000256" key="1">
    <source>
        <dbReference type="ARBA" id="ARBA00004377"/>
    </source>
</evidence>
<dbReference type="GO" id="GO:0015627">
    <property type="term" value="C:type II protein secretion system complex"/>
    <property type="evidence" value="ECO:0007669"/>
    <property type="project" value="InterPro"/>
</dbReference>
<protein>
    <recommendedName>
        <fullName evidence="10">Type II secretion system protein L</fullName>
        <shortName evidence="10">T2SS protein L</shortName>
    </recommendedName>
</protein>
<evidence type="ECO:0000256" key="7">
    <source>
        <dbReference type="ARBA" id="ARBA00022927"/>
    </source>
</evidence>
<keyword evidence="7 10" id="KW-0653">Protein transport</keyword>
<reference evidence="14 15" key="1">
    <citation type="journal article" date="2013" name="Genome Announc.">
        <title>Genome Sequence of Thalassolituus oleivorans MIL-1 (DSM 14913T).</title>
        <authorList>
            <person name="Golyshin P.N."/>
            <person name="Werner J."/>
            <person name="Chernikova T.N."/>
            <person name="Tran H."/>
            <person name="Ferrer M."/>
            <person name="Yakimov M.M."/>
            <person name="Teeling H."/>
            <person name="Golyshina O.V."/>
        </authorList>
    </citation>
    <scope>NUCLEOTIDE SEQUENCE [LARGE SCALE GENOMIC DNA]</scope>
    <source>
        <strain evidence="14 15">MIL-1</strain>
    </source>
</reference>
<gene>
    <name evidence="14" type="ORF">TOL_1756</name>
</gene>
<evidence type="ECO:0000256" key="2">
    <source>
        <dbReference type="ARBA" id="ARBA00005318"/>
    </source>
</evidence>
<evidence type="ECO:0000256" key="9">
    <source>
        <dbReference type="ARBA" id="ARBA00023136"/>
    </source>
</evidence>
<feature type="domain" description="GspL periplasmic" evidence="13">
    <location>
        <begin position="238"/>
        <end position="390"/>
    </location>
</feature>
<dbReference type="NCBIfam" id="TIGR01709">
    <property type="entry name" value="typeII_sec_gspL"/>
    <property type="match status" value="1"/>
</dbReference>
<dbReference type="Pfam" id="PF12693">
    <property type="entry name" value="GspL_C"/>
    <property type="match status" value="1"/>
</dbReference>
<comment type="similarity">
    <text evidence="2 10">Belongs to the GSP L family.</text>
</comment>
<evidence type="ECO:0000256" key="6">
    <source>
        <dbReference type="ARBA" id="ARBA00022692"/>
    </source>
</evidence>
<evidence type="ECO:0000259" key="12">
    <source>
        <dbReference type="Pfam" id="PF05134"/>
    </source>
</evidence>
<dbReference type="Gene3D" id="3.30.420.380">
    <property type="match status" value="1"/>
</dbReference>
<dbReference type="Gene3D" id="3.30.1360.100">
    <property type="entry name" value="General secretion pathway protein M, EpsM"/>
    <property type="match status" value="1"/>
</dbReference>
<keyword evidence="6 11" id="KW-0812">Transmembrane</keyword>
<keyword evidence="9 11" id="KW-0472">Membrane</keyword>
<dbReference type="GeneID" id="79176611"/>
<keyword evidence="3 10" id="KW-0813">Transport</keyword>
<accession>M5DQH5</accession>
<evidence type="ECO:0000256" key="11">
    <source>
        <dbReference type="SAM" id="Phobius"/>
    </source>
</evidence>
<dbReference type="STRING" id="187493.CN03_09520"/>
<keyword evidence="15" id="KW-1185">Reference proteome</keyword>
<evidence type="ECO:0000313" key="15">
    <source>
        <dbReference type="Proteomes" id="UP000011866"/>
    </source>
</evidence>
<comment type="function">
    <text evidence="10">Inner membrane component of the type II secretion system required for the energy-dependent secretion of extracellular factors such as proteases and toxins from the periplasm.</text>
</comment>
<dbReference type="SUPFAM" id="SSF53067">
    <property type="entry name" value="Actin-like ATPase domain"/>
    <property type="match status" value="1"/>
</dbReference>
<dbReference type="Pfam" id="PF05134">
    <property type="entry name" value="T2SSL"/>
    <property type="match status" value="1"/>
</dbReference>
<dbReference type="InterPro" id="IPR025691">
    <property type="entry name" value="GspL_pp_dom"/>
</dbReference>
<dbReference type="AlphaFoldDB" id="M5DQH5"/>
<keyword evidence="4" id="KW-1003">Cell membrane</keyword>
<dbReference type="PIRSF" id="PIRSF015761">
    <property type="entry name" value="Protein_L"/>
    <property type="match status" value="1"/>
</dbReference>
<evidence type="ECO:0000256" key="10">
    <source>
        <dbReference type="PIRNR" id="PIRNR015761"/>
    </source>
</evidence>
<comment type="subcellular location">
    <subcellularLocation>
        <location evidence="1">Cell inner membrane</location>
        <topology evidence="1">Single-pass membrane protein</topology>
    </subcellularLocation>
</comment>
<evidence type="ECO:0000259" key="13">
    <source>
        <dbReference type="Pfam" id="PF12693"/>
    </source>
</evidence>
<evidence type="ECO:0000313" key="14">
    <source>
        <dbReference type="EMBL" id="CCU72180.1"/>
    </source>
</evidence>
<dbReference type="eggNOG" id="COG3297">
    <property type="taxonomic scope" value="Bacteria"/>
</dbReference>
<evidence type="ECO:0000256" key="4">
    <source>
        <dbReference type="ARBA" id="ARBA00022475"/>
    </source>
</evidence>
<dbReference type="RefSeq" id="WP_015486906.1">
    <property type="nucleotide sequence ID" value="NC_020888.1"/>
</dbReference>
<dbReference type="EMBL" id="HF680312">
    <property type="protein sequence ID" value="CCU72180.1"/>
    <property type="molecule type" value="Genomic_DNA"/>
</dbReference>
<evidence type="ECO:0000256" key="3">
    <source>
        <dbReference type="ARBA" id="ARBA00022448"/>
    </source>
</evidence>
<proteinExistence type="inferred from homology"/>
<evidence type="ECO:0000256" key="8">
    <source>
        <dbReference type="ARBA" id="ARBA00022989"/>
    </source>
</evidence>
<dbReference type="GO" id="GO:0005886">
    <property type="term" value="C:plasma membrane"/>
    <property type="evidence" value="ECO:0007669"/>
    <property type="project" value="UniProtKB-SubCell"/>
</dbReference>
<dbReference type="InterPro" id="IPR043129">
    <property type="entry name" value="ATPase_NBD"/>
</dbReference>
<dbReference type="InterPro" id="IPR007812">
    <property type="entry name" value="T2SS_protein-GspL"/>
</dbReference>
<dbReference type="HOGENOM" id="CLU_700062_0_0_6"/>
<keyword evidence="5" id="KW-0997">Cell inner membrane</keyword>
<sequence length="394" mass="42895">MTTNAIRVQWHATLGQWTVHTNQEVKSLEEWADTLPELTAVTLQLSASNYVAHWVSLPGIKARMVNRAMPYALEELILGDLNDFTVLTSGSYKTYHRAYVVANDITERLLDLCDLHHVRVQALVPETAALPLISSIQYDAGDWLIQLPGRFEGRVPESAIAAVLESVLADFTADELIIVGNNLDQANLLKTSIETGYPDCFASIRIEPTSPALLSIPATADLLSGKGLAQQETHKANKWWAGIAAMTAVFAVLSGLYLFADNRLKAQQVAEVRSQSLALYKQWFPGERVRSLERQFREKLDGGATAGSGGFIAMMANVSRVYASASLQKSIELQSVRYADRLDELVIEVTATAMGDLQTFKQALEKSGMTADIASATTDKGVVKGRLKVGGAAA</sequence>
<dbReference type="InterPro" id="IPR024230">
    <property type="entry name" value="GspL_cyto_dom"/>
</dbReference>
<keyword evidence="8 11" id="KW-1133">Transmembrane helix</keyword>